<accession>A0A409XDV5</accession>
<name>A0A409XDV5_PSICY</name>
<keyword evidence="3" id="KW-1185">Reference proteome</keyword>
<feature type="compositionally biased region" description="Polar residues" evidence="1">
    <location>
        <begin position="1"/>
        <end position="17"/>
    </location>
</feature>
<sequence length="244" mass="27699">MSVPTTAPNEHSTSTPSKPFREPDCNTGRPKASRREEIVDALHHQGQKDVEAYMKTLLLVKFLSKTADDGPLDVLATSTRTLITKKDLNVEDPSAVMSLHCFTQYQDPKNVMVQNEAEIYQELDRAAEVVERYHICGAEKKIDAFYNKDHLTATGIAVPMVLQISPNLWSLEHNYKVAAANVHIMNNDRRRMFTFGVPQQEDEPSTYRTVCPIYERYEHGIQGRRTRVWPVAQVANPDSEMLGQ</sequence>
<dbReference type="EMBL" id="NHYD01001970">
    <property type="protein sequence ID" value="PPQ88978.1"/>
    <property type="molecule type" value="Genomic_DNA"/>
</dbReference>
<evidence type="ECO:0000313" key="2">
    <source>
        <dbReference type="EMBL" id="PPQ88978.1"/>
    </source>
</evidence>
<proteinExistence type="predicted"/>
<evidence type="ECO:0000313" key="3">
    <source>
        <dbReference type="Proteomes" id="UP000283269"/>
    </source>
</evidence>
<reference evidence="2 3" key="1">
    <citation type="journal article" date="2018" name="Evol. Lett.">
        <title>Horizontal gene cluster transfer increased hallucinogenic mushroom diversity.</title>
        <authorList>
            <person name="Reynolds H.T."/>
            <person name="Vijayakumar V."/>
            <person name="Gluck-Thaler E."/>
            <person name="Korotkin H.B."/>
            <person name="Matheny P.B."/>
            <person name="Slot J.C."/>
        </authorList>
    </citation>
    <scope>NUCLEOTIDE SEQUENCE [LARGE SCALE GENOMIC DNA]</scope>
    <source>
        <strain evidence="2 3">2631</strain>
    </source>
</reference>
<protein>
    <submittedName>
        <fullName evidence="2">Uncharacterized protein</fullName>
    </submittedName>
</protein>
<evidence type="ECO:0000256" key="1">
    <source>
        <dbReference type="SAM" id="MobiDB-lite"/>
    </source>
</evidence>
<organism evidence="2 3">
    <name type="scientific">Psilocybe cyanescens</name>
    <dbReference type="NCBI Taxonomy" id="93625"/>
    <lineage>
        <taxon>Eukaryota</taxon>
        <taxon>Fungi</taxon>
        <taxon>Dikarya</taxon>
        <taxon>Basidiomycota</taxon>
        <taxon>Agaricomycotina</taxon>
        <taxon>Agaricomycetes</taxon>
        <taxon>Agaricomycetidae</taxon>
        <taxon>Agaricales</taxon>
        <taxon>Agaricineae</taxon>
        <taxon>Strophariaceae</taxon>
        <taxon>Psilocybe</taxon>
    </lineage>
</organism>
<gene>
    <name evidence="2" type="ORF">CVT25_005077</name>
</gene>
<feature type="region of interest" description="Disordered" evidence="1">
    <location>
        <begin position="1"/>
        <end position="33"/>
    </location>
</feature>
<comment type="caution">
    <text evidence="2">The sequence shown here is derived from an EMBL/GenBank/DDBJ whole genome shotgun (WGS) entry which is preliminary data.</text>
</comment>
<dbReference type="InParanoid" id="A0A409XDV5"/>
<dbReference type="Proteomes" id="UP000283269">
    <property type="component" value="Unassembled WGS sequence"/>
</dbReference>
<dbReference type="AlphaFoldDB" id="A0A409XDV5"/>